<reference evidence="2 3" key="1">
    <citation type="submission" date="2019-08" db="EMBL/GenBank/DDBJ databases">
        <authorList>
            <person name="Peeters C."/>
        </authorList>
    </citation>
    <scope>NUCLEOTIDE SEQUENCE [LARGE SCALE GENOMIC DNA]</scope>
    <source>
        <strain evidence="2 3">LMG 31118</strain>
    </source>
</reference>
<dbReference type="Proteomes" id="UP000414136">
    <property type="component" value="Unassembled WGS sequence"/>
</dbReference>
<evidence type="ECO:0000313" key="2">
    <source>
        <dbReference type="EMBL" id="VVE63607.1"/>
    </source>
</evidence>
<organism evidence="2 3">
    <name type="scientific">Pandoraea captiosa</name>
    <dbReference type="NCBI Taxonomy" id="2508302"/>
    <lineage>
        <taxon>Bacteria</taxon>
        <taxon>Pseudomonadati</taxon>
        <taxon>Pseudomonadota</taxon>
        <taxon>Betaproteobacteria</taxon>
        <taxon>Burkholderiales</taxon>
        <taxon>Burkholderiaceae</taxon>
        <taxon>Pandoraea</taxon>
    </lineage>
</organism>
<feature type="region of interest" description="Disordered" evidence="1">
    <location>
        <begin position="29"/>
        <end position="74"/>
    </location>
</feature>
<dbReference type="EMBL" id="CABPSQ010000002">
    <property type="protein sequence ID" value="VVE63607.1"/>
    <property type="molecule type" value="Genomic_DNA"/>
</dbReference>
<sequence length="104" mass="11732">MTTAIEGPTTRLPDATDDGLPHMTLAQRVRDMSSNETPDLDIDPLTTPSPPPPSSLFPSPEPEDRGKRGDDEPMEWDEFFNKILTLEWFDGWMERAEETVDNGE</sequence>
<name>A0A5E4ZS75_9BURK</name>
<dbReference type="OrthoDB" id="8943490at2"/>
<dbReference type="AlphaFoldDB" id="A0A5E4ZS75"/>
<gene>
    <name evidence="2" type="ORF">PCA31118_01327</name>
</gene>
<evidence type="ECO:0000256" key="1">
    <source>
        <dbReference type="SAM" id="MobiDB-lite"/>
    </source>
</evidence>
<accession>A0A5E4ZS75</accession>
<evidence type="ECO:0000313" key="3">
    <source>
        <dbReference type="Proteomes" id="UP000414136"/>
    </source>
</evidence>
<dbReference type="RefSeq" id="WP_150624192.1">
    <property type="nucleotide sequence ID" value="NZ_CABPSQ010000002.1"/>
</dbReference>
<protein>
    <submittedName>
        <fullName evidence="2">Uncharacterized protein</fullName>
    </submittedName>
</protein>
<feature type="region of interest" description="Disordered" evidence="1">
    <location>
        <begin position="1"/>
        <end position="20"/>
    </location>
</feature>
<feature type="compositionally biased region" description="Basic and acidic residues" evidence="1">
    <location>
        <begin position="62"/>
        <end position="71"/>
    </location>
</feature>
<proteinExistence type="predicted"/>
<keyword evidence="3" id="KW-1185">Reference proteome</keyword>